<reference evidence="1 2" key="1">
    <citation type="submission" date="2020-03" db="EMBL/GenBank/DDBJ databases">
        <title>Genomic Encyclopedia of Type Strains, Phase IV (KMG-IV): sequencing the most valuable type-strain genomes for metagenomic binning, comparative biology and taxonomic classification.</title>
        <authorList>
            <person name="Goeker M."/>
        </authorList>
    </citation>
    <scope>NUCLEOTIDE SEQUENCE [LARGE SCALE GENOMIC DNA]</scope>
    <source>
        <strain evidence="1 2">DSM 4733</strain>
    </source>
</reference>
<dbReference type="AlphaFoldDB" id="A0A7X5UYZ1"/>
<accession>A0A7X5UYZ1</accession>
<proteinExistence type="predicted"/>
<evidence type="ECO:0000313" key="2">
    <source>
        <dbReference type="Proteomes" id="UP000564677"/>
    </source>
</evidence>
<gene>
    <name evidence="1" type="ORF">FHR20_001735</name>
</gene>
<sequence length="53" mass="6180">MSSQNDREYLEYRQRLSAEKARTTVDPGVARVHDAFARAYARRLHQQVSTLTE</sequence>
<dbReference type="RefSeq" id="WP_167299124.1">
    <property type="nucleotide sequence ID" value="NZ_CP170557.1"/>
</dbReference>
<dbReference type="Proteomes" id="UP000564677">
    <property type="component" value="Unassembled WGS sequence"/>
</dbReference>
<keyword evidence="2" id="KW-1185">Reference proteome</keyword>
<evidence type="ECO:0000313" key="1">
    <source>
        <dbReference type="EMBL" id="NIJ64804.1"/>
    </source>
</evidence>
<name>A0A7X5UYZ1_9SPHN</name>
<comment type="caution">
    <text evidence="1">The sequence shown here is derived from an EMBL/GenBank/DDBJ whole genome shotgun (WGS) entry which is preliminary data.</text>
</comment>
<organism evidence="1 2">
    <name type="scientific">Sphingomonas leidyi</name>
    <dbReference type="NCBI Taxonomy" id="68569"/>
    <lineage>
        <taxon>Bacteria</taxon>
        <taxon>Pseudomonadati</taxon>
        <taxon>Pseudomonadota</taxon>
        <taxon>Alphaproteobacteria</taxon>
        <taxon>Sphingomonadales</taxon>
        <taxon>Sphingomonadaceae</taxon>
        <taxon>Sphingomonas</taxon>
    </lineage>
</organism>
<dbReference type="EMBL" id="JAASQV010000001">
    <property type="protein sequence ID" value="NIJ64804.1"/>
    <property type="molecule type" value="Genomic_DNA"/>
</dbReference>
<protein>
    <submittedName>
        <fullName evidence="1">Uncharacterized protein</fullName>
    </submittedName>
</protein>